<protein>
    <submittedName>
        <fullName evidence="1">PhoE Broad specificity phosphatase PhoE and related phosphatases</fullName>
    </submittedName>
</protein>
<sequence>MLQFNQFNLSLIRHGQSEANANPDKMGQLATEPLTAKGRQQAALLGKHFKKNRTHFDYVFASPYTRAHDTALISLDNDPRIILVDSLREYSAGDWTGESRSTTISNDVKLRMSNMEHAFLPPNGESMAQVERRASIWLEDNILYNKNIIELVYKRSMNAESNINIGIFSHGMTIKCILHYIMGFDRNITWKVNIDNTSVSRVSFSKYGWYVNCINDCSHLGAE</sequence>
<dbReference type="PANTHER" id="PTHR47927:SF2">
    <property type="entry name" value="PHOSPHOGLYCERATE MUTASE FAMILY PROTEIN"/>
    <property type="match status" value="1"/>
</dbReference>
<gene>
    <name evidence="1" type="ORF">UFOVP1290_397</name>
</gene>
<proteinExistence type="predicted"/>
<evidence type="ECO:0000313" key="1">
    <source>
        <dbReference type="EMBL" id="CAB4196877.1"/>
    </source>
</evidence>
<dbReference type="PIRSF" id="PIRSF000709">
    <property type="entry name" value="6PFK_2-Ptase"/>
    <property type="match status" value="1"/>
</dbReference>
<dbReference type="EMBL" id="LR797252">
    <property type="protein sequence ID" value="CAB4196877.1"/>
    <property type="molecule type" value="Genomic_DNA"/>
</dbReference>
<dbReference type="InterPro" id="IPR001345">
    <property type="entry name" value="PG/BPGM_mutase_AS"/>
</dbReference>
<dbReference type="GO" id="GO:0003824">
    <property type="term" value="F:catalytic activity"/>
    <property type="evidence" value="ECO:0007669"/>
    <property type="project" value="InterPro"/>
</dbReference>
<dbReference type="SUPFAM" id="SSF53254">
    <property type="entry name" value="Phosphoglycerate mutase-like"/>
    <property type="match status" value="1"/>
</dbReference>
<dbReference type="PROSITE" id="PS00175">
    <property type="entry name" value="PG_MUTASE"/>
    <property type="match status" value="1"/>
</dbReference>
<dbReference type="CDD" id="cd07067">
    <property type="entry name" value="HP_PGM_like"/>
    <property type="match status" value="1"/>
</dbReference>
<name>A0A6J5RRG5_9CAUD</name>
<dbReference type="PANTHER" id="PTHR47927">
    <property type="entry name" value="PUTATIVE-RELATED"/>
    <property type="match status" value="1"/>
</dbReference>
<organism evidence="1">
    <name type="scientific">uncultured Caudovirales phage</name>
    <dbReference type="NCBI Taxonomy" id="2100421"/>
    <lineage>
        <taxon>Viruses</taxon>
        <taxon>Duplodnaviria</taxon>
        <taxon>Heunggongvirae</taxon>
        <taxon>Uroviricota</taxon>
        <taxon>Caudoviricetes</taxon>
        <taxon>Peduoviridae</taxon>
        <taxon>Maltschvirus</taxon>
        <taxon>Maltschvirus maltsch</taxon>
    </lineage>
</organism>
<dbReference type="Gene3D" id="3.40.50.1240">
    <property type="entry name" value="Phosphoglycerate mutase-like"/>
    <property type="match status" value="1"/>
</dbReference>
<accession>A0A6J5RRG5</accession>
<dbReference type="InterPro" id="IPR013078">
    <property type="entry name" value="His_Pase_superF_clade-1"/>
</dbReference>
<reference evidence="1" key="1">
    <citation type="submission" date="2020-05" db="EMBL/GenBank/DDBJ databases">
        <authorList>
            <person name="Chiriac C."/>
            <person name="Salcher M."/>
            <person name="Ghai R."/>
            <person name="Kavagutti S V."/>
        </authorList>
    </citation>
    <scope>NUCLEOTIDE SEQUENCE</scope>
</reference>
<dbReference type="SMART" id="SM00855">
    <property type="entry name" value="PGAM"/>
    <property type="match status" value="1"/>
</dbReference>
<dbReference type="InterPro" id="IPR029033">
    <property type="entry name" value="His_PPase_superfam"/>
</dbReference>
<dbReference type="Pfam" id="PF00300">
    <property type="entry name" value="His_Phos_1"/>
    <property type="match status" value="1"/>
</dbReference>